<proteinExistence type="predicted"/>
<evidence type="ECO:0000313" key="2">
    <source>
        <dbReference type="Proteomes" id="UP000032141"/>
    </source>
</evidence>
<reference evidence="1 2" key="1">
    <citation type="journal article" date="2014" name="Genome Biol.">
        <title>Transcriptome and methylome profiling reveals relics of genome dominance in the mesopolyploid Brassica oleracea.</title>
        <authorList>
            <person name="Parkin I.A."/>
            <person name="Koh C."/>
            <person name="Tang H."/>
            <person name="Robinson S.J."/>
            <person name="Kagale S."/>
            <person name="Clarke W.E."/>
            <person name="Town C.D."/>
            <person name="Nixon J."/>
            <person name="Krishnakumar V."/>
            <person name="Bidwell S.L."/>
            <person name="Denoeud F."/>
            <person name="Belcram H."/>
            <person name="Links M.G."/>
            <person name="Just J."/>
            <person name="Clarke C."/>
            <person name="Bender T."/>
            <person name="Huebert T."/>
            <person name="Mason A.S."/>
            <person name="Pires J.C."/>
            <person name="Barker G."/>
            <person name="Moore J."/>
            <person name="Walley P.G."/>
            <person name="Manoli S."/>
            <person name="Batley J."/>
            <person name="Edwards D."/>
            <person name="Nelson M.N."/>
            <person name="Wang X."/>
            <person name="Paterson A.H."/>
            <person name="King G."/>
            <person name="Bancroft I."/>
            <person name="Chalhoub B."/>
            <person name="Sharpe A.G."/>
        </authorList>
    </citation>
    <scope>NUCLEOTIDE SEQUENCE</scope>
    <source>
        <strain evidence="1 2">cv. TO1000</strain>
    </source>
</reference>
<accession>A0A0D3AQ38</accession>
<dbReference type="HOGENOM" id="CLU_074681_1_0_1"/>
<name>A0A0D3AQ38_BRAOL</name>
<sequence length="171" mass="19648">MVGEIADSGYNSTEELIRRDQAELSINYGAPAQYPPQPEVEFGFPQTCYCGGEPLLATSYTKNDPGRRYYTCEQVDDGEFHVWKLWDVAVMEEMKARDKHILQLAEKVDNLTFLSDFETEQKLVRFGDHLYVNPDAIVMCNLICTDQFVGVMIIVIDQFFEQAFCNESDLY</sequence>
<reference evidence="1" key="2">
    <citation type="submission" date="2015-03" db="UniProtKB">
        <authorList>
            <consortium name="EnsemblPlants"/>
        </authorList>
    </citation>
    <scope>IDENTIFICATION</scope>
</reference>
<protein>
    <recommendedName>
        <fullName evidence="3">Zinc finger GRF-type domain-containing protein</fullName>
    </recommendedName>
</protein>
<dbReference type="Gramene" id="Bo2g076770.1">
    <property type="protein sequence ID" value="Bo2g076770.1"/>
    <property type="gene ID" value="Bo2g076770"/>
</dbReference>
<evidence type="ECO:0008006" key="3">
    <source>
        <dbReference type="Google" id="ProtNLM"/>
    </source>
</evidence>
<keyword evidence="2" id="KW-1185">Reference proteome</keyword>
<dbReference type="OMA" id="QAFCNES"/>
<dbReference type="Proteomes" id="UP000032141">
    <property type="component" value="Chromosome C2"/>
</dbReference>
<evidence type="ECO:0000313" key="1">
    <source>
        <dbReference type="EnsemblPlants" id="Bo2g076770.1"/>
    </source>
</evidence>
<dbReference type="PANTHER" id="PTHR33248">
    <property type="entry name" value="ZINC ION-BINDING PROTEIN"/>
    <property type="match status" value="1"/>
</dbReference>
<organism evidence="1 2">
    <name type="scientific">Brassica oleracea var. oleracea</name>
    <dbReference type="NCBI Taxonomy" id="109376"/>
    <lineage>
        <taxon>Eukaryota</taxon>
        <taxon>Viridiplantae</taxon>
        <taxon>Streptophyta</taxon>
        <taxon>Embryophyta</taxon>
        <taxon>Tracheophyta</taxon>
        <taxon>Spermatophyta</taxon>
        <taxon>Magnoliopsida</taxon>
        <taxon>eudicotyledons</taxon>
        <taxon>Gunneridae</taxon>
        <taxon>Pentapetalae</taxon>
        <taxon>rosids</taxon>
        <taxon>malvids</taxon>
        <taxon>Brassicales</taxon>
        <taxon>Brassicaceae</taxon>
        <taxon>Brassiceae</taxon>
        <taxon>Brassica</taxon>
    </lineage>
</organism>
<dbReference type="EnsemblPlants" id="Bo2g076770.1">
    <property type="protein sequence ID" value="Bo2g076770.1"/>
    <property type="gene ID" value="Bo2g076770"/>
</dbReference>
<dbReference type="AlphaFoldDB" id="A0A0D3AQ38"/>